<dbReference type="Proteomes" id="UP000034883">
    <property type="component" value="Chromosome"/>
</dbReference>
<dbReference type="EMBL" id="CP011125">
    <property type="protein sequence ID" value="AKF04004.1"/>
    <property type="molecule type" value="Genomic_DNA"/>
</dbReference>
<accession>A0A0F6SDT5</accession>
<dbReference type="Pfam" id="PF07635">
    <property type="entry name" value="PSCyt1"/>
    <property type="match status" value="1"/>
</dbReference>
<dbReference type="RefSeq" id="WP_053231403.1">
    <property type="nucleotide sequence ID" value="NZ_CP011125.1"/>
</dbReference>
<evidence type="ECO:0000259" key="1">
    <source>
        <dbReference type="Pfam" id="PF07635"/>
    </source>
</evidence>
<organism evidence="2 3">
    <name type="scientific">Sandaracinus amylolyticus</name>
    <dbReference type="NCBI Taxonomy" id="927083"/>
    <lineage>
        <taxon>Bacteria</taxon>
        <taxon>Pseudomonadati</taxon>
        <taxon>Myxococcota</taxon>
        <taxon>Polyangia</taxon>
        <taxon>Polyangiales</taxon>
        <taxon>Sandaracinaceae</taxon>
        <taxon>Sandaracinus</taxon>
    </lineage>
</organism>
<dbReference type="KEGG" id="samy:DB32_001153"/>
<reference evidence="2 3" key="1">
    <citation type="submission" date="2015-03" db="EMBL/GenBank/DDBJ databases">
        <title>Genome assembly of Sandaracinus amylolyticus DSM 53668.</title>
        <authorList>
            <person name="Sharma G."/>
            <person name="Subramanian S."/>
        </authorList>
    </citation>
    <scope>NUCLEOTIDE SEQUENCE [LARGE SCALE GENOMIC DNA]</scope>
    <source>
        <strain evidence="2 3">DSM 53668</strain>
    </source>
</reference>
<keyword evidence="3" id="KW-1185">Reference proteome</keyword>
<proteinExistence type="predicted"/>
<dbReference type="PROSITE" id="PS51257">
    <property type="entry name" value="PROKAR_LIPOPROTEIN"/>
    <property type="match status" value="1"/>
</dbReference>
<sequence>MTGSRAMPSIAVLLLLACGGDGDSPRCDDAGLPSACEDVPVPTYEALHRDVLRPSCGRDGPSCHGEGSRMPLSFVDVEASRDALLEHYVVPGSLACSELFRRVTSDEPFVRMPPAEPLPEAARCAIARWIEASAP</sequence>
<feature type="domain" description="Cytochrome C Planctomycete-type" evidence="1">
    <location>
        <begin position="63"/>
        <end position="116"/>
    </location>
</feature>
<gene>
    <name evidence="2" type="ORF">DB32_001153</name>
</gene>
<protein>
    <recommendedName>
        <fullName evidence="1">Cytochrome C Planctomycete-type domain-containing protein</fullName>
    </recommendedName>
</protein>
<dbReference type="STRING" id="927083.DB32_001153"/>
<dbReference type="AlphaFoldDB" id="A0A0F6SDT5"/>
<name>A0A0F6SDT5_9BACT</name>
<dbReference type="InterPro" id="IPR011429">
    <property type="entry name" value="Cyt_c_Planctomycete-type"/>
</dbReference>
<evidence type="ECO:0000313" key="3">
    <source>
        <dbReference type="Proteomes" id="UP000034883"/>
    </source>
</evidence>
<dbReference type="OrthoDB" id="5519917at2"/>
<evidence type="ECO:0000313" key="2">
    <source>
        <dbReference type="EMBL" id="AKF04004.1"/>
    </source>
</evidence>